<comment type="subcellular location">
    <subcellularLocation>
        <location evidence="1">Cytoplasm</location>
        <location evidence="1">Cytoskeleton</location>
    </subcellularLocation>
</comment>
<evidence type="ECO:0000256" key="5">
    <source>
        <dbReference type="ARBA" id="ARBA00023212"/>
    </source>
</evidence>
<gene>
    <name evidence="7" type="primary">LOC113991977</name>
</gene>
<proteinExistence type="predicted"/>
<organism evidence="6 7">
    <name type="scientific">Pipra filicauda</name>
    <name type="common">Wire-tailed manakin</name>
    <dbReference type="NCBI Taxonomy" id="649802"/>
    <lineage>
        <taxon>Eukaryota</taxon>
        <taxon>Metazoa</taxon>
        <taxon>Chordata</taxon>
        <taxon>Craniata</taxon>
        <taxon>Vertebrata</taxon>
        <taxon>Euteleostomi</taxon>
        <taxon>Archelosauria</taxon>
        <taxon>Archosauria</taxon>
        <taxon>Dinosauria</taxon>
        <taxon>Saurischia</taxon>
        <taxon>Theropoda</taxon>
        <taxon>Coelurosauria</taxon>
        <taxon>Aves</taxon>
        <taxon>Neognathae</taxon>
        <taxon>Neoaves</taxon>
        <taxon>Telluraves</taxon>
        <taxon>Australaves</taxon>
        <taxon>Passeriformes</taxon>
        <taxon>Pipridae</taxon>
        <taxon>Pipra</taxon>
    </lineage>
</organism>
<keyword evidence="4" id="KW-0067">ATP-binding</keyword>
<keyword evidence="2" id="KW-0963">Cytoplasm</keyword>
<dbReference type="PANTHER" id="PTHR11937">
    <property type="entry name" value="ACTIN"/>
    <property type="match status" value="1"/>
</dbReference>
<reference evidence="7" key="1">
    <citation type="submission" date="2025-08" db="UniProtKB">
        <authorList>
            <consortium name="RefSeq"/>
        </authorList>
    </citation>
    <scope>IDENTIFICATION</scope>
    <source>
        <tissue evidence="7">Muscle</tissue>
    </source>
</reference>
<dbReference type="AlphaFoldDB" id="A0A7R5KZC2"/>
<keyword evidence="5" id="KW-0206">Cytoskeleton</keyword>
<protein>
    <submittedName>
        <fullName evidence="7">LOW QUALITY PROTEIN: actin-like</fullName>
    </submittedName>
</protein>
<dbReference type="RefSeq" id="XP_039241944.1">
    <property type="nucleotide sequence ID" value="XM_039386010.1"/>
</dbReference>
<dbReference type="InParanoid" id="A0A7R5KZC2"/>
<dbReference type="Gene3D" id="3.30.420.40">
    <property type="match status" value="1"/>
</dbReference>
<sequence>MMSLLVPTLAGLLRGQHQDVMVGVDQKDSNIEAETPSKRGILRLKYPTEHGVISNWSDMGKILTSFFLQQTLVLLEEHPTLLTETPLNLKASHEKMTQILFKTFSVPAMCGAIQAVLSLPWDQ</sequence>
<dbReference type="SUPFAM" id="SSF53067">
    <property type="entry name" value="Actin-like ATPase domain"/>
    <property type="match status" value="1"/>
</dbReference>
<dbReference type="GO" id="GO:0005856">
    <property type="term" value="C:cytoskeleton"/>
    <property type="evidence" value="ECO:0007669"/>
    <property type="project" value="UniProtKB-SubCell"/>
</dbReference>
<evidence type="ECO:0000256" key="1">
    <source>
        <dbReference type="ARBA" id="ARBA00004245"/>
    </source>
</evidence>
<evidence type="ECO:0000256" key="2">
    <source>
        <dbReference type="ARBA" id="ARBA00022490"/>
    </source>
</evidence>
<evidence type="ECO:0000313" key="6">
    <source>
        <dbReference type="Proteomes" id="UP000504627"/>
    </source>
</evidence>
<dbReference type="FunFam" id="3.30.420.40:FF:000148">
    <property type="entry name" value="Actin, alpha skeletal muscle"/>
    <property type="match status" value="1"/>
</dbReference>
<dbReference type="Pfam" id="PF00022">
    <property type="entry name" value="Actin"/>
    <property type="match status" value="1"/>
</dbReference>
<keyword evidence="6" id="KW-1185">Reference proteome</keyword>
<dbReference type="Proteomes" id="UP000504627">
    <property type="component" value="Unplaced"/>
</dbReference>
<dbReference type="InterPro" id="IPR004000">
    <property type="entry name" value="Actin"/>
</dbReference>
<accession>A0A7R5KZC2</accession>
<keyword evidence="3" id="KW-0547">Nucleotide-binding</keyword>
<name>A0A7R5KZC2_9PASS</name>
<evidence type="ECO:0000313" key="7">
    <source>
        <dbReference type="RefSeq" id="XP_039241944.1"/>
    </source>
</evidence>
<dbReference type="GeneID" id="113991977"/>
<evidence type="ECO:0000256" key="4">
    <source>
        <dbReference type="ARBA" id="ARBA00022840"/>
    </source>
</evidence>
<dbReference type="GO" id="GO:0005524">
    <property type="term" value="F:ATP binding"/>
    <property type="evidence" value="ECO:0007669"/>
    <property type="project" value="UniProtKB-KW"/>
</dbReference>
<dbReference type="PRINTS" id="PR00190">
    <property type="entry name" value="ACTIN"/>
</dbReference>
<evidence type="ECO:0000256" key="3">
    <source>
        <dbReference type="ARBA" id="ARBA00022741"/>
    </source>
</evidence>
<dbReference type="InterPro" id="IPR043129">
    <property type="entry name" value="ATPase_NBD"/>
</dbReference>